<feature type="transmembrane region" description="Helical" evidence="1">
    <location>
        <begin position="70"/>
        <end position="88"/>
    </location>
</feature>
<keyword evidence="1" id="KW-0812">Transmembrane</keyword>
<dbReference type="Proteomes" id="UP000325008">
    <property type="component" value="Unassembled WGS sequence"/>
</dbReference>
<evidence type="ECO:0000256" key="1">
    <source>
        <dbReference type="SAM" id="Phobius"/>
    </source>
</evidence>
<keyword evidence="2" id="KW-0732">Signal</keyword>
<name>A0A5C3FLM1_PSEA2</name>
<keyword evidence="1" id="KW-0472">Membrane</keyword>
<feature type="chain" id="PRO_5022719417" evidence="2">
    <location>
        <begin position="22"/>
        <end position="211"/>
    </location>
</feature>
<evidence type="ECO:0000313" key="3">
    <source>
        <dbReference type="EMBL" id="SPO44457.1"/>
    </source>
</evidence>
<keyword evidence="4" id="KW-1185">Reference proteome</keyword>
<dbReference type="OrthoDB" id="2553395at2759"/>
<reference evidence="3" key="1">
    <citation type="submission" date="2018-03" db="EMBL/GenBank/DDBJ databases">
        <authorList>
            <person name="Guldener U."/>
        </authorList>
    </citation>
    <scope>NUCLEOTIDE SEQUENCE [LARGE SCALE GENOMIC DNA]</scope>
    <source>
        <strain evidence="3">ATCC34888</strain>
    </source>
</reference>
<evidence type="ECO:0000313" key="4">
    <source>
        <dbReference type="Proteomes" id="UP000325008"/>
    </source>
</evidence>
<dbReference type="EMBL" id="OOIQ01000003">
    <property type="protein sequence ID" value="SPO44457.1"/>
    <property type="molecule type" value="Genomic_DNA"/>
</dbReference>
<organism evidence="3 4">
    <name type="scientific">Pseudozyma antarctica</name>
    <name type="common">Yeast</name>
    <name type="synonym">Candida antarctica</name>
    <dbReference type="NCBI Taxonomy" id="84753"/>
    <lineage>
        <taxon>Eukaryota</taxon>
        <taxon>Fungi</taxon>
        <taxon>Dikarya</taxon>
        <taxon>Basidiomycota</taxon>
        <taxon>Ustilaginomycotina</taxon>
        <taxon>Ustilaginomycetes</taxon>
        <taxon>Ustilaginales</taxon>
        <taxon>Ustilaginaceae</taxon>
        <taxon>Moesziomyces</taxon>
    </lineage>
</organism>
<keyword evidence="1" id="KW-1133">Transmembrane helix</keyword>
<sequence length="211" mass="22496">MRLSVVVSVLWLLVCALGAHAAGEDPVELEQGVESLSSTKLKDAVKQVPQKLNLGVDNFLGMGVKRKSVAGAYGTSAAVMLGAAAIGYQATNLRSQRRTAYKKKLKEAEQRQAICATLKHHQTHAPEYLAAAQGRSIPGASSPPVLPVAQAEPLSLRRRYGTPWSQTQGRPTLEWKRRALTDNTLVAIEDYNKLIGANEGLASGGIAVTSA</sequence>
<protein>
    <submittedName>
        <fullName evidence="3">Uncharacterized protein</fullName>
    </submittedName>
</protein>
<comment type="caution">
    <text evidence="3">The sequence shown here is derived from an EMBL/GenBank/DDBJ whole genome shotgun (WGS) entry which is preliminary data.</text>
</comment>
<evidence type="ECO:0000256" key="2">
    <source>
        <dbReference type="SAM" id="SignalP"/>
    </source>
</evidence>
<accession>A0A5C3FLM1</accession>
<dbReference type="AlphaFoldDB" id="A0A5C3FLM1"/>
<gene>
    <name evidence="3" type="ORF">PSANT_02142</name>
</gene>
<proteinExistence type="predicted"/>
<feature type="signal peptide" evidence="2">
    <location>
        <begin position="1"/>
        <end position="21"/>
    </location>
</feature>